<feature type="compositionally biased region" description="Low complexity" evidence="1">
    <location>
        <begin position="619"/>
        <end position="642"/>
    </location>
</feature>
<evidence type="ECO:0000313" key="4">
    <source>
        <dbReference type="EMBL" id="MEJ5944475.1"/>
    </source>
</evidence>
<feature type="transmembrane region" description="Helical" evidence="2">
    <location>
        <begin position="89"/>
        <end position="110"/>
    </location>
</feature>
<feature type="transmembrane region" description="Helical" evidence="2">
    <location>
        <begin position="231"/>
        <end position="255"/>
    </location>
</feature>
<dbReference type="Proteomes" id="UP001387100">
    <property type="component" value="Unassembled WGS sequence"/>
</dbReference>
<dbReference type="InterPro" id="IPR052901">
    <property type="entry name" value="Bact_TGase-like"/>
</dbReference>
<feature type="domain" description="Transglutaminase-like" evidence="3">
    <location>
        <begin position="509"/>
        <end position="579"/>
    </location>
</feature>
<protein>
    <submittedName>
        <fullName evidence="4">DUF3488 and transglutaminase-like domain-containing protein</fullName>
    </submittedName>
</protein>
<feature type="transmembrane region" description="Helical" evidence="2">
    <location>
        <begin position="141"/>
        <end position="161"/>
    </location>
</feature>
<dbReference type="SUPFAM" id="SSF54001">
    <property type="entry name" value="Cysteine proteinases"/>
    <property type="match status" value="1"/>
</dbReference>
<feature type="transmembrane region" description="Helical" evidence="2">
    <location>
        <begin position="168"/>
        <end position="186"/>
    </location>
</feature>
<feature type="transmembrane region" description="Helical" evidence="2">
    <location>
        <begin position="34"/>
        <end position="51"/>
    </location>
</feature>
<dbReference type="EMBL" id="JBBIAA010000002">
    <property type="protein sequence ID" value="MEJ5944475.1"/>
    <property type="molecule type" value="Genomic_DNA"/>
</dbReference>
<keyword evidence="2" id="KW-0472">Membrane</keyword>
<gene>
    <name evidence="4" type="ORF">WDZ17_04105</name>
</gene>
<name>A0ABU8RHC4_9ACTN</name>
<comment type="caution">
    <text evidence="4">The sequence shown here is derived from an EMBL/GenBank/DDBJ whole genome shotgun (WGS) entry which is preliminary data.</text>
</comment>
<dbReference type="RefSeq" id="WP_339573853.1">
    <property type="nucleotide sequence ID" value="NZ_JBBIAA010000002.1"/>
</dbReference>
<evidence type="ECO:0000256" key="2">
    <source>
        <dbReference type="SAM" id="Phobius"/>
    </source>
</evidence>
<dbReference type="Pfam" id="PF01841">
    <property type="entry name" value="Transglut_core"/>
    <property type="match status" value="1"/>
</dbReference>
<organism evidence="4 5">
    <name type="scientific">Pseudokineococcus basanitobsidens</name>
    <dbReference type="NCBI Taxonomy" id="1926649"/>
    <lineage>
        <taxon>Bacteria</taxon>
        <taxon>Bacillati</taxon>
        <taxon>Actinomycetota</taxon>
        <taxon>Actinomycetes</taxon>
        <taxon>Kineosporiales</taxon>
        <taxon>Kineosporiaceae</taxon>
        <taxon>Pseudokineococcus</taxon>
    </lineage>
</organism>
<evidence type="ECO:0000259" key="3">
    <source>
        <dbReference type="SMART" id="SM00460"/>
    </source>
</evidence>
<reference evidence="4 5" key="1">
    <citation type="journal article" date="2017" name="Int. J. Syst. Evol. Microbiol.">
        <title>Pseudokineococcus basanitobsidens sp. nov., isolated from volcanic rock.</title>
        <authorList>
            <person name="Lee D.W."/>
            <person name="Park M.Y."/>
            <person name="Kim J.J."/>
            <person name="Kim B.S."/>
        </authorList>
    </citation>
    <scope>NUCLEOTIDE SEQUENCE [LARGE SCALE GENOMIC DNA]</scope>
    <source>
        <strain evidence="4 5">DSM 103726</strain>
    </source>
</reference>
<dbReference type="InterPro" id="IPR002931">
    <property type="entry name" value="Transglutaminase-like"/>
</dbReference>
<dbReference type="Gene3D" id="3.10.620.30">
    <property type="match status" value="1"/>
</dbReference>
<keyword evidence="2" id="KW-0812">Transmembrane</keyword>
<feature type="compositionally biased region" description="Low complexity" evidence="1">
    <location>
        <begin position="12"/>
        <end position="24"/>
    </location>
</feature>
<dbReference type="PANTHER" id="PTHR42736">
    <property type="entry name" value="PROTEIN-GLUTAMINE GAMMA-GLUTAMYLTRANSFERASE"/>
    <property type="match status" value="1"/>
</dbReference>
<keyword evidence="5" id="KW-1185">Reference proteome</keyword>
<dbReference type="PANTHER" id="PTHR42736:SF1">
    <property type="entry name" value="PROTEIN-GLUTAMINE GAMMA-GLUTAMYLTRANSFERASE"/>
    <property type="match status" value="1"/>
</dbReference>
<feature type="compositionally biased region" description="Basic and acidic residues" evidence="1">
    <location>
        <begin position="1"/>
        <end position="11"/>
    </location>
</feature>
<accession>A0ABU8RHC4</accession>
<dbReference type="InterPro" id="IPR038765">
    <property type="entry name" value="Papain-like_cys_pep_sf"/>
</dbReference>
<feature type="region of interest" description="Disordered" evidence="1">
    <location>
        <begin position="1"/>
        <end position="24"/>
    </location>
</feature>
<evidence type="ECO:0000313" key="5">
    <source>
        <dbReference type="Proteomes" id="UP001387100"/>
    </source>
</evidence>
<feature type="transmembrane region" description="Helical" evidence="2">
    <location>
        <begin position="648"/>
        <end position="672"/>
    </location>
</feature>
<proteinExistence type="predicted"/>
<sequence length="846" mass="86623">MSGRRRADARGTRAAGRPRSEPAQARLATAAPRALAALAVLAAVTTLLPLVEGPGWFVDAVVVVVLVGLAGAALDALTPSVALRAAGQLLVAVCTLTALYLPGSAVLGVLPGPDAVDAVARLLEDGRAVIRTSLPPVPDPAGLRLVVVGATAAVAVAVDLLAVRLRRAALAGLPLLAVVVAAGALLRGGLPPVLFVVAVLPYLLLLRADSRWATPRWGRTATRWRRGGGPVARGDGTWGAVAVVVAAALAAALVVPAVGPWQGTGLLALQGVGGGSTGDGSGTGRVDPLLDLAQDLDERSDAAALTYRLADGAPATEPLRLVTVDAFDGEMWRPREEDAAAVPLDRGGVLPEPIGLDVDAALAAGTAEQQELSVSVEGLRQEYLPAPYPATSVDVGDGWLVRPGTLDLVGEGPTTTTEGQTYRVDALRLAPREEDLVGGSAVPPTVRTTWTELPDDLPPQIADLAAEVAGDGVPLQQATRLQAFFRDDGGFSYSEEAPGGTGAGSVAAFLDRRSGYCVHFASAMALMARSLGLPARVSVGFLPGQRQADGSYVVRFSDAHAWPEVYVAGTGWLRFEPTPGVRTGEAPPWTGVAAADAAVAAQQEDAQEPQPAPAPTPAPSATGASPAPTQGAGSSGSSTGTGADARRALLPVAVGVAVVVLLLSPAGLAALLRRRRWRRAGRAAEGGDPAALVDRAEDDLRRGLVDLGSSPPVGATPRSEEARLLALVAGGQHPLPGRGRDSGGRHHGGGGDDLPARVGRLRADQEAARYALVPTGAGVRRPSGGTTAWSRPQVEGEVEGEVGSPAASRGYRDDVDAVLAAVAATTSRRRRWRARWLPLARLRGGR</sequence>
<feature type="region of interest" description="Disordered" evidence="1">
    <location>
        <begin position="776"/>
        <end position="809"/>
    </location>
</feature>
<dbReference type="Pfam" id="PF11992">
    <property type="entry name" value="TgpA_N"/>
    <property type="match status" value="1"/>
</dbReference>
<feature type="transmembrane region" description="Helical" evidence="2">
    <location>
        <begin position="57"/>
        <end position="77"/>
    </location>
</feature>
<evidence type="ECO:0000256" key="1">
    <source>
        <dbReference type="SAM" id="MobiDB-lite"/>
    </source>
</evidence>
<dbReference type="SMART" id="SM00460">
    <property type="entry name" value="TGc"/>
    <property type="match status" value="1"/>
</dbReference>
<keyword evidence="2" id="KW-1133">Transmembrane helix</keyword>
<feature type="region of interest" description="Disordered" evidence="1">
    <location>
        <begin position="596"/>
        <end position="642"/>
    </location>
</feature>
<feature type="region of interest" description="Disordered" evidence="1">
    <location>
        <begin position="731"/>
        <end position="756"/>
    </location>
</feature>
<feature type="transmembrane region" description="Helical" evidence="2">
    <location>
        <begin position="192"/>
        <end position="210"/>
    </location>
</feature>
<dbReference type="InterPro" id="IPR021878">
    <property type="entry name" value="TgpA_N"/>
</dbReference>